<evidence type="ECO:0000313" key="9">
    <source>
        <dbReference type="EMBL" id="KAA5609427.1"/>
    </source>
</evidence>
<accession>A0A5M6IN61</accession>
<dbReference type="PANTHER" id="PTHR47245:SF1">
    <property type="entry name" value="FOLDASE PROTEIN PRSA"/>
    <property type="match status" value="1"/>
</dbReference>
<keyword evidence="6 9" id="KW-0413">Isomerase</keyword>
<name>A0A5M6IN61_9PROT</name>
<dbReference type="GO" id="GO:0003755">
    <property type="term" value="F:peptidyl-prolyl cis-trans isomerase activity"/>
    <property type="evidence" value="ECO:0007669"/>
    <property type="project" value="UniProtKB-KW"/>
</dbReference>
<evidence type="ECO:0000256" key="3">
    <source>
        <dbReference type="ARBA" id="ARBA00013194"/>
    </source>
</evidence>
<dbReference type="PANTHER" id="PTHR47245">
    <property type="entry name" value="PEPTIDYLPROLYL ISOMERASE"/>
    <property type="match status" value="1"/>
</dbReference>
<protein>
    <recommendedName>
        <fullName evidence="3">peptidylprolyl isomerase</fullName>
        <ecNumber evidence="3">5.2.1.8</ecNumber>
    </recommendedName>
</protein>
<sequence>MTADLQRQIREQWDEDRERHPTPEQVQQMVDLWVASEVLYREGKTMGLDRGDEMIRTRVAHKLQIMIFGDVRVSSPTESQIREWYAQNRWRYDTPEKVSFYLAPAASEAEANRFLTEMEAGKEPEELQQSARAFIGRPSQSIAVSLGQPFLDRLLALPHGQWHAIQSKEGWHVARLDEVVPAVIVPIESVLSQAIEQWKTDETRRQALEALARLRSKYTIRYEPAA</sequence>
<organism evidence="9 10">
    <name type="scientific">Rhodovastum atsumiense</name>
    <dbReference type="NCBI Taxonomy" id="504468"/>
    <lineage>
        <taxon>Bacteria</taxon>
        <taxon>Pseudomonadati</taxon>
        <taxon>Pseudomonadota</taxon>
        <taxon>Alphaproteobacteria</taxon>
        <taxon>Acetobacterales</taxon>
        <taxon>Acetobacteraceae</taxon>
        <taxon>Rhodovastum</taxon>
    </lineage>
</organism>
<dbReference type="InterPro" id="IPR050245">
    <property type="entry name" value="PrsA_foldase"/>
</dbReference>
<feature type="region of interest" description="Disordered" evidence="7">
    <location>
        <begin position="1"/>
        <end position="23"/>
    </location>
</feature>
<gene>
    <name evidence="9" type="ORF">F1189_24250</name>
</gene>
<evidence type="ECO:0000256" key="4">
    <source>
        <dbReference type="ARBA" id="ARBA00022729"/>
    </source>
</evidence>
<comment type="similarity">
    <text evidence="2">Belongs to the PpiC/parvulin rotamase family.</text>
</comment>
<dbReference type="EMBL" id="VWPK01000051">
    <property type="protein sequence ID" value="KAA5609427.1"/>
    <property type="molecule type" value="Genomic_DNA"/>
</dbReference>
<evidence type="ECO:0000256" key="1">
    <source>
        <dbReference type="ARBA" id="ARBA00000971"/>
    </source>
</evidence>
<feature type="compositionally biased region" description="Basic and acidic residues" evidence="7">
    <location>
        <begin position="7"/>
        <end position="22"/>
    </location>
</feature>
<dbReference type="EC" id="5.2.1.8" evidence="3"/>
<dbReference type="AlphaFoldDB" id="A0A5M6IN61"/>
<dbReference type="OrthoDB" id="196786at2"/>
<comment type="caution">
    <text evidence="9">The sequence shown here is derived from an EMBL/GenBank/DDBJ whole genome shotgun (WGS) entry which is preliminary data.</text>
</comment>
<proteinExistence type="inferred from homology"/>
<evidence type="ECO:0000313" key="10">
    <source>
        <dbReference type="Proteomes" id="UP000325255"/>
    </source>
</evidence>
<evidence type="ECO:0000256" key="2">
    <source>
        <dbReference type="ARBA" id="ARBA00007656"/>
    </source>
</evidence>
<evidence type="ECO:0000256" key="6">
    <source>
        <dbReference type="ARBA" id="ARBA00023235"/>
    </source>
</evidence>
<keyword evidence="10" id="KW-1185">Reference proteome</keyword>
<evidence type="ECO:0000256" key="5">
    <source>
        <dbReference type="ARBA" id="ARBA00023110"/>
    </source>
</evidence>
<evidence type="ECO:0000256" key="7">
    <source>
        <dbReference type="SAM" id="MobiDB-lite"/>
    </source>
</evidence>
<keyword evidence="4" id="KW-0732">Signal</keyword>
<comment type="catalytic activity">
    <reaction evidence="1">
        <text>[protein]-peptidylproline (omega=180) = [protein]-peptidylproline (omega=0)</text>
        <dbReference type="Rhea" id="RHEA:16237"/>
        <dbReference type="Rhea" id="RHEA-COMP:10747"/>
        <dbReference type="Rhea" id="RHEA-COMP:10748"/>
        <dbReference type="ChEBI" id="CHEBI:83833"/>
        <dbReference type="ChEBI" id="CHEBI:83834"/>
        <dbReference type="EC" id="5.2.1.8"/>
    </reaction>
</comment>
<keyword evidence="5" id="KW-0697">Rotamase</keyword>
<evidence type="ECO:0000259" key="8">
    <source>
        <dbReference type="Pfam" id="PF13145"/>
    </source>
</evidence>
<reference evidence="9 10" key="1">
    <citation type="submission" date="2019-09" db="EMBL/GenBank/DDBJ databases">
        <title>Genome sequence of Rhodovastum atsumiense, a diverse member of the Acetobacteraceae family of non-sulfur purple photosynthetic bacteria.</title>
        <authorList>
            <person name="Meyer T."/>
            <person name="Kyndt J."/>
        </authorList>
    </citation>
    <scope>NUCLEOTIDE SEQUENCE [LARGE SCALE GENOMIC DNA]</scope>
    <source>
        <strain evidence="9 10">DSM 21279</strain>
    </source>
</reference>
<dbReference type="Proteomes" id="UP000325255">
    <property type="component" value="Unassembled WGS sequence"/>
</dbReference>
<dbReference type="Pfam" id="PF13145">
    <property type="entry name" value="Rotamase_2"/>
    <property type="match status" value="1"/>
</dbReference>
<dbReference type="InterPro" id="IPR000297">
    <property type="entry name" value="PPIase_PpiC"/>
</dbReference>
<feature type="domain" description="PpiC" evidence="8">
    <location>
        <begin position="76"/>
        <end position="190"/>
    </location>
</feature>